<dbReference type="RefSeq" id="WP_277443045.1">
    <property type="nucleotide sequence ID" value="NZ_JAKOAV010000007.1"/>
</dbReference>
<dbReference type="PANTHER" id="PTHR45138:SF9">
    <property type="entry name" value="DIGUANYLATE CYCLASE DGCM-RELATED"/>
    <property type="match status" value="1"/>
</dbReference>
<dbReference type="GO" id="GO:1902201">
    <property type="term" value="P:negative regulation of bacterial-type flagellum-dependent cell motility"/>
    <property type="evidence" value="ECO:0007669"/>
    <property type="project" value="TreeGrafter"/>
</dbReference>
<reference evidence="2" key="1">
    <citation type="submission" date="2022-02" db="EMBL/GenBank/DDBJ databases">
        <authorList>
            <person name="Leng L."/>
        </authorList>
    </citation>
    <scope>NUCLEOTIDE SEQUENCE</scope>
    <source>
        <strain evidence="2">JI</strain>
    </source>
</reference>
<dbReference type="InterPro" id="IPR003018">
    <property type="entry name" value="GAF"/>
</dbReference>
<dbReference type="Pfam" id="PF00990">
    <property type="entry name" value="GGDEF"/>
    <property type="match status" value="1"/>
</dbReference>
<accession>A0A9X4JSY9</accession>
<dbReference type="NCBIfam" id="TIGR00254">
    <property type="entry name" value="GGDEF"/>
    <property type="match status" value="1"/>
</dbReference>
<dbReference type="Pfam" id="PF01590">
    <property type="entry name" value="GAF"/>
    <property type="match status" value="1"/>
</dbReference>
<dbReference type="SMART" id="SM00267">
    <property type="entry name" value="GGDEF"/>
    <property type="match status" value="1"/>
</dbReference>
<dbReference type="Gene3D" id="3.30.450.40">
    <property type="match status" value="1"/>
</dbReference>
<evidence type="ECO:0000313" key="3">
    <source>
        <dbReference type="Proteomes" id="UP001154312"/>
    </source>
</evidence>
<organism evidence="2 3">
    <name type="scientific">Pelotomaculum isophthalicicum JI</name>
    <dbReference type="NCBI Taxonomy" id="947010"/>
    <lineage>
        <taxon>Bacteria</taxon>
        <taxon>Bacillati</taxon>
        <taxon>Bacillota</taxon>
        <taxon>Clostridia</taxon>
        <taxon>Eubacteriales</taxon>
        <taxon>Desulfotomaculaceae</taxon>
        <taxon>Pelotomaculum</taxon>
    </lineage>
</organism>
<dbReference type="InterPro" id="IPR050469">
    <property type="entry name" value="Diguanylate_Cyclase"/>
</dbReference>
<sequence>MGDYKDELKYLLERERTAKIICAELNNFMDLKSTLITIIDHVKKLTACEAIGIRLHDNGDYPYYVYNGFPDSFIMQENSLCDKDKGEDCHSECICEKIINGKVDRSQPFFTKGGSFWSNNTSALFANMDEKERRGFKENYCNASGYESMALIPLKARGKRIGLIQLNDKNTGMFTIELIEYLEMIAEQVGLAVQNSLAYDKLRELSIKDTLTGLYNRRGFFEFINKELSRARRDGSTFGILSMDLDNFKEVNDQFGHLVGDQVLKSFAEILSSIVRDYDMACRLGGDEFVVIVNTTLKGLDFTQKRILVKVMEWISSEKITSNLGVSIGSVLWEPGRTEDIDALLKVADQAMYKAKMSKKCPRINN</sequence>
<dbReference type="InterPro" id="IPR043128">
    <property type="entry name" value="Rev_trsase/Diguanyl_cyclase"/>
</dbReference>
<feature type="domain" description="GGDEF" evidence="1">
    <location>
        <begin position="236"/>
        <end position="366"/>
    </location>
</feature>
<dbReference type="SUPFAM" id="SSF55781">
    <property type="entry name" value="GAF domain-like"/>
    <property type="match status" value="1"/>
</dbReference>
<dbReference type="CDD" id="cd01949">
    <property type="entry name" value="GGDEF"/>
    <property type="match status" value="1"/>
</dbReference>
<dbReference type="EMBL" id="JAKOAV010000007">
    <property type="protein sequence ID" value="MDF9407794.1"/>
    <property type="molecule type" value="Genomic_DNA"/>
</dbReference>
<dbReference type="GO" id="GO:0043709">
    <property type="term" value="P:cell adhesion involved in single-species biofilm formation"/>
    <property type="evidence" value="ECO:0007669"/>
    <property type="project" value="TreeGrafter"/>
</dbReference>
<dbReference type="Proteomes" id="UP001154312">
    <property type="component" value="Unassembled WGS sequence"/>
</dbReference>
<dbReference type="PROSITE" id="PS50887">
    <property type="entry name" value="GGDEF"/>
    <property type="match status" value="1"/>
</dbReference>
<dbReference type="InterPro" id="IPR029016">
    <property type="entry name" value="GAF-like_dom_sf"/>
</dbReference>
<proteinExistence type="predicted"/>
<name>A0A9X4JSY9_9FIRM</name>
<dbReference type="PANTHER" id="PTHR45138">
    <property type="entry name" value="REGULATORY COMPONENTS OF SENSORY TRANSDUCTION SYSTEM"/>
    <property type="match status" value="1"/>
</dbReference>
<evidence type="ECO:0000313" key="2">
    <source>
        <dbReference type="EMBL" id="MDF9407794.1"/>
    </source>
</evidence>
<dbReference type="GO" id="GO:0052621">
    <property type="term" value="F:diguanylate cyclase activity"/>
    <property type="evidence" value="ECO:0007669"/>
    <property type="project" value="TreeGrafter"/>
</dbReference>
<dbReference type="Gene3D" id="3.30.70.270">
    <property type="match status" value="1"/>
</dbReference>
<dbReference type="InterPro" id="IPR029787">
    <property type="entry name" value="Nucleotide_cyclase"/>
</dbReference>
<gene>
    <name evidence="2" type="ORF">L7E55_05380</name>
</gene>
<dbReference type="FunFam" id="3.30.70.270:FF:000001">
    <property type="entry name" value="Diguanylate cyclase domain protein"/>
    <property type="match status" value="1"/>
</dbReference>
<dbReference type="SUPFAM" id="SSF55073">
    <property type="entry name" value="Nucleotide cyclase"/>
    <property type="match status" value="1"/>
</dbReference>
<evidence type="ECO:0000259" key="1">
    <source>
        <dbReference type="PROSITE" id="PS50887"/>
    </source>
</evidence>
<dbReference type="GO" id="GO:0005886">
    <property type="term" value="C:plasma membrane"/>
    <property type="evidence" value="ECO:0007669"/>
    <property type="project" value="TreeGrafter"/>
</dbReference>
<dbReference type="AlphaFoldDB" id="A0A9X4JSY9"/>
<keyword evidence="3" id="KW-1185">Reference proteome</keyword>
<protein>
    <submittedName>
        <fullName evidence="2">Sensor domain-containing diguanylate cyclase</fullName>
    </submittedName>
</protein>
<comment type="caution">
    <text evidence="2">The sequence shown here is derived from an EMBL/GenBank/DDBJ whole genome shotgun (WGS) entry which is preliminary data.</text>
</comment>
<dbReference type="InterPro" id="IPR000160">
    <property type="entry name" value="GGDEF_dom"/>
</dbReference>
<dbReference type="SMART" id="SM00065">
    <property type="entry name" value="GAF"/>
    <property type="match status" value="1"/>
</dbReference>